<dbReference type="EC" id="3.6.4.-" evidence="4"/>
<dbReference type="SUPFAM" id="SSF52540">
    <property type="entry name" value="P-loop containing nucleoside triphosphate hydrolases"/>
    <property type="match status" value="2"/>
</dbReference>
<gene>
    <name evidence="4" type="ORF">K1X11_020830</name>
</gene>
<dbReference type="PROSITE" id="PS51192">
    <property type="entry name" value="HELICASE_ATP_BIND_1"/>
    <property type="match status" value="1"/>
</dbReference>
<dbReference type="SMART" id="SM00487">
    <property type="entry name" value="DEXDc"/>
    <property type="match status" value="1"/>
</dbReference>
<dbReference type="GO" id="GO:0004386">
    <property type="term" value="F:helicase activity"/>
    <property type="evidence" value="ECO:0007669"/>
    <property type="project" value="UniProtKB-KW"/>
</dbReference>
<reference evidence="4 5" key="1">
    <citation type="submission" date="2021-08" db="EMBL/GenBank/DDBJ databases">
        <authorList>
            <person name="Zhang D."/>
            <person name="Zhang A."/>
            <person name="Wang L."/>
        </authorList>
    </citation>
    <scope>NUCLEOTIDE SEQUENCE [LARGE SCALE GENOMIC DNA]</scope>
    <source>
        <strain evidence="4 5">WL0086</strain>
    </source>
</reference>
<keyword evidence="4" id="KW-0547">Nucleotide-binding</keyword>
<sequence>MDLDPDFRKIRDVPEGLRLSARIQDPLLVIDRVSSRITLRLCAKLMSGGQSRIVEAPSLGHNWVLDRSIIRPLPVDISEVIEPVVCGLDVDGLTLPQVLRVQRASMGIISIEIRDPVFQTANEGAKQSGEIAEIPNLKATLYSYQKEGVSWMRKTLLHTSGVILADEMGLGKTIQVISLFLLDPPRNDFPALIVCPTTLIANWHRELGKFAPSLSILIHRGSDRTGVYRGLMRAQVVIATYDTVVNDIAIFSAFQWSFVVCDEAQAIKNPSSKRRQALAAIPRARSIPVTGTPVENSLTDLWSLCDFAIPGLLGTQVEFESAYSDQISDAQAVSRITNPIVLKRRVADVAGDLPSRIDVDMPLELSPHLAQQYEKIRTETIAKYPTAGALVATGQLALFCAHPLLQSEDFESPDWEERVSLIGGCSDDLVTPKIEQAVSLVREAFSLGRKVLVFSNYNACGPILREAIDYPAQFYWDAINGSTPQRDRQAIVDEFSNYEGPGALVLNPKAAGAGLNITAATVVIHFTQCWNPALEMQASARAHRRGQTEPVTIYRLFYENTVEEVMVARSQWKRALSDNSVPISSRDGEDFAHALSFSPIGKL</sequence>
<keyword evidence="4" id="KW-0067">ATP-binding</keyword>
<keyword evidence="5" id="KW-1185">Reference proteome</keyword>
<dbReference type="InterPro" id="IPR038718">
    <property type="entry name" value="SNF2-like_sf"/>
</dbReference>
<evidence type="ECO:0000259" key="3">
    <source>
        <dbReference type="PROSITE" id="PS51194"/>
    </source>
</evidence>
<evidence type="ECO:0000313" key="5">
    <source>
        <dbReference type="Proteomes" id="UP000738431"/>
    </source>
</evidence>
<feature type="domain" description="Helicase ATP-binding" evidence="2">
    <location>
        <begin position="153"/>
        <end position="311"/>
    </location>
</feature>
<dbReference type="CDD" id="cd18793">
    <property type="entry name" value="SF2_C_SNF"/>
    <property type="match status" value="1"/>
</dbReference>
<organism evidence="4 5">
    <name type="scientific">Actomonas aquatica</name>
    <dbReference type="NCBI Taxonomy" id="2866162"/>
    <lineage>
        <taxon>Bacteria</taxon>
        <taxon>Pseudomonadati</taxon>
        <taxon>Verrucomicrobiota</taxon>
        <taxon>Opitutia</taxon>
        <taxon>Opitutales</taxon>
        <taxon>Opitutaceae</taxon>
        <taxon>Actomonas</taxon>
    </lineage>
</organism>
<dbReference type="Gene3D" id="3.40.50.300">
    <property type="entry name" value="P-loop containing nucleotide triphosphate hydrolases"/>
    <property type="match status" value="1"/>
</dbReference>
<dbReference type="InterPro" id="IPR014001">
    <property type="entry name" value="Helicase_ATP-bd"/>
</dbReference>
<dbReference type="PROSITE" id="PS51194">
    <property type="entry name" value="HELICASE_CTER"/>
    <property type="match status" value="1"/>
</dbReference>
<feature type="domain" description="Helicase C-terminal" evidence="3">
    <location>
        <begin position="433"/>
        <end position="589"/>
    </location>
</feature>
<dbReference type="RefSeq" id="WP_221029320.1">
    <property type="nucleotide sequence ID" value="NZ_CP139781.1"/>
</dbReference>
<dbReference type="InterPro" id="IPR000330">
    <property type="entry name" value="SNF2_N"/>
</dbReference>
<evidence type="ECO:0000313" key="4">
    <source>
        <dbReference type="EMBL" id="WRQ87265.1"/>
    </source>
</evidence>
<dbReference type="InterPro" id="IPR049730">
    <property type="entry name" value="SNF2/RAD54-like_C"/>
</dbReference>
<dbReference type="InterPro" id="IPR001650">
    <property type="entry name" value="Helicase_C-like"/>
</dbReference>
<dbReference type="SMART" id="SM00490">
    <property type="entry name" value="HELICc"/>
    <property type="match status" value="1"/>
</dbReference>
<dbReference type="Pfam" id="PF00271">
    <property type="entry name" value="Helicase_C"/>
    <property type="match status" value="1"/>
</dbReference>
<reference evidence="4 5" key="2">
    <citation type="submission" date="2023-12" db="EMBL/GenBank/DDBJ databases">
        <title>Description of an unclassified Opitutus bacterium of Verrucomicrobiota.</title>
        <authorList>
            <person name="Zhang D.-F."/>
        </authorList>
    </citation>
    <scope>NUCLEOTIDE SEQUENCE [LARGE SCALE GENOMIC DNA]</scope>
    <source>
        <strain evidence="4 5">WL0086</strain>
    </source>
</reference>
<dbReference type="Proteomes" id="UP000738431">
    <property type="component" value="Chromosome"/>
</dbReference>
<dbReference type="InterPro" id="IPR027417">
    <property type="entry name" value="P-loop_NTPase"/>
</dbReference>
<keyword evidence="1 4" id="KW-0378">Hydrolase</keyword>
<evidence type="ECO:0000259" key="2">
    <source>
        <dbReference type="PROSITE" id="PS51192"/>
    </source>
</evidence>
<proteinExistence type="predicted"/>
<accession>A0ABZ1C6K0</accession>
<dbReference type="Gene3D" id="3.40.50.10810">
    <property type="entry name" value="Tandem AAA-ATPase domain"/>
    <property type="match status" value="1"/>
</dbReference>
<protein>
    <submittedName>
        <fullName evidence="4">DEAD/DEAH box helicase</fullName>
        <ecNumber evidence="4">3.6.4.-</ecNumber>
    </submittedName>
</protein>
<name>A0ABZ1C6K0_9BACT</name>
<dbReference type="PANTHER" id="PTHR10799">
    <property type="entry name" value="SNF2/RAD54 HELICASE FAMILY"/>
    <property type="match status" value="1"/>
</dbReference>
<dbReference type="GO" id="GO:0016787">
    <property type="term" value="F:hydrolase activity"/>
    <property type="evidence" value="ECO:0007669"/>
    <property type="project" value="UniProtKB-KW"/>
</dbReference>
<keyword evidence="4" id="KW-0347">Helicase</keyword>
<dbReference type="EMBL" id="CP139781">
    <property type="protein sequence ID" value="WRQ87265.1"/>
    <property type="molecule type" value="Genomic_DNA"/>
</dbReference>
<evidence type="ECO:0000256" key="1">
    <source>
        <dbReference type="ARBA" id="ARBA00022801"/>
    </source>
</evidence>
<dbReference type="Pfam" id="PF00176">
    <property type="entry name" value="SNF2-rel_dom"/>
    <property type="match status" value="1"/>
</dbReference>